<protein>
    <submittedName>
        <fullName evidence="2">Uncharacterized protein</fullName>
    </submittedName>
</protein>
<accession>F0XMD5</accession>
<proteinExistence type="predicted"/>
<dbReference type="Proteomes" id="UP000007796">
    <property type="component" value="Unassembled WGS sequence"/>
</dbReference>
<feature type="compositionally biased region" description="Polar residues" evidence="1">
    <location>
        <begin position="113"/>
        <end position="123"/>
    </location>
</feature>
<dbReference type="AlphaFoldDB" id="F0XMD5"/>
<reference evidence="2 3" key="1">
    <citation type="journal article" date="2011" name="Proc. Natl. Acad. Sci. U.S.A.">
        <title>Genome and transcriptome analyses of the mountain pine beetle-fungal symbiont Grosmannia clavigera, a lodgepole pine pathogen.</title>
        <authorList>
            <person name="DiGuistini S."/>
            <person name="Wang Y."/>
            <person name="Liao N.Y."/>
            <person name="Taylor G."/>
            <person name="Tanguay P."/>
            <person name="Feau N."/>
            <person name="Henrissat B."/>
            <person name="Chan S.K."/>
            <person name="Hesse-Orce U."/>
            <person name="Alamouti S.M."/>
            <person name="Tsui C.K.M."/>
            <person name="Docking R.T."/>
            <person name="Levasseur A."/>
            <person name="Haridas S."/>
            <person name="Robertson G."/>
            <person name="Birol I."/>
            <person name="Holt R.A."/>
            <person name="Marra M.A."/>
            <person name="Hamelin R.C."/>
            <person name="Hirst M."/>
            <person name="Jones S.J.M."/>
            <person name="Bohlmann J."/>
            <person name="Breuil C."/>
        </authorList>
    </citation>
    <scope>NUCLEOTIDE SEQUENCE [LARGE SCALE GENOMIC DNA]</scope>
    <source>
        <strain evidence="3">kw1407 / UAMH 11150</strain>
    </source>
</reference>
<feature type="region of interest" description="Disordered" evidence="1">
    <location>
        <begin position="255"/>
        <end position="320"/>
    </location>
</feature>
<evidence type="ECO:0000313" key="3">
    <source>
        <dbReference type="Proteomes" id="UP000007796"/>
    </source>
</evidence>
<feature type="region of interest" description="Disordered" evidence="1">
    <location>
        <begin position="62"/>
        <end position="90"/>
    </location>
</feature>
<evidence type="ECO:0000313" key="2">
    <source>
        <dbReference type="EMBL" id="EFX01354.1"/>
    </source>
</evidence>
<dbReference type="eggNOG" id="ENOG502SQAM">
    <property type="taxonomic scope" value="Eukaryota"/>
</dbReference>
<feature type="compositionally biased region" description="Low complexity" evidence="1">
    <location>
        <begin position="289"/>
        <end position="307"/>
    </location>
</feature>
<gene>
    <name evidence="2" type="ORF">CMQ_6296</name>
</gene>
<feature type="region of interest" description="Disordered" evidence="1">
    <location>
        <begin position="531"/>
        <end position="569"/>
    </location>
</feature>
<keyword evidence="3" id="KW-1185">Reference proteome</keyword>
<feature type="compositionally biased region" description="Low complexity" evidence="1">
    <location>
        <begin position="367"/>
        <end position="403"/>
    </location>
</feature>
<feature type="region of interest" description="Disordered" evidence="1">
    <location>
        <begin position="350"/>
        <end position="443"/>
    </location>
</feature>
<feature type="region of interest" description="Disordered" evidence="1">
    <location>
        <begin position="110"/>
        <end position="187"/>
    </location>
</feature>
<dbReference type="GeneID" id="25979713"/>
<dbReference type="HOGENOM" id="CLU_371377_0_0_1"/>
<feature type="compositionally biased region" description="Basic and acidic residues" evidence="1">
    <location>
        <begin position="63"/>
        <end position="80"/>
    </location>
</feature>
<dbReference type="OrthoDB" id="3946700at2759"/>
<sequence length="614" mass="66162">MGLPLYVAPTEAQRRHKANCRPASPHVNSSILRAYRQSPNTLRESRRRRVLATVAAHNLSQFERQREQDEAHEQERRREQGIIGLPNWPPADAGEQILQQFLERARQPELTRTPGTHISSSSEVPPRWRPSFLSEDALGAAEPEGNAARSPRSLPPPRNHRPASDDTVSPSDLWGPQTQAAFGQGPSSPSNILYDIYHSATGANDGNLASSRSYGLDGQVDHAFDDFLGESNGDNGGNLESIGRRQTFSSRLIRHTSSLRRSHESAPTRRSVVGWSDHDPIGRLRRSSPARNSARANASNGNGDAGNIDGHQDNSSSAAANRRRAWEIRYYEPHPLPSIRTILGNQVDGLGDRSRSLSPEGDGAWDTLLTTLTPDPQPPSLGSSFASTTAPAPAARTSSASPTNGARTGPPAIFPREPVPAVVSPPAGSFTSGDLSSTSANTSQRVRSPFTVVSASTDTADESTILPETTGLDGDLAFAPDVGQEPGCEDSEMDGEDQYLDMTRNHRTLFFNGRGESQPWETRAFVSFAGGHDIGNSSGGDTGNISRDHSHSRSRGRGLANGNNSSNNGDELLERLGISGMLNIVRNLARREDIPDELWAEAGLSRTLGRGTSS</sequence>
<dbReference type="InParanoid" id="F0XMD5"/>
<feature type="compositionally biased region" description="Polar residues" evidence="1">
    <location>
        <begin position="166"/>
        <end position="187"/>
    </location>
</feature>
<feature type="compositionally biased region" description="Low complexity" evidence="1">
    <location>
        <begin position="557"/>
        <end position="569"/>
    </location>
</feature>
<organism evidence="3">
    <name type="scientific">Grosmannia clavigera (strain kw1407 / UAMH 11150)</name>
    <name type="common">Blue stain fungus</name>
    <name type="synonym">Graphiocladiella clavigera</name>
    <dbReference type="NCBI Taxonomy" id="655863"/>
    <lineage>
        <taxon>Eukaryota</taxon>
        <taxon>Fungi</taxon>
        <taxon>Dikarya</taxon>
        <taxon>Ascomycota</taxon>
        <taxon>Pezizomycotina</taxon>
        <taxon>Sordariomycetes</taxon>
        <taxon>Sordariomycetidae</taxon>
        <taxon>Ophiostomatales</taxon>
        <taxon>Ophiostomataceae</taxon>
        <taxon>Leptographium</taxon>
    </lineage>
</organism>
<dbReference type="RefSeq" id="XP_014170836.1">
    <property type="nucleotide sequence ID" value="XM_014315361.1"/>
</dbReference>
<dbReference type="EMBL" id="GL629794">
    <property type="protein sequence ID" value="EFX01354.1"/>
    <property type="molecule type" value="Genomic_DNA"/>
</dbReference>
<feature type="compositionally biased region" description="Polar residues" evidence="1">
    <location>
        <begin position="429"/>
        <end position="443"/>
    </location>
</feature>
<evidence type="ECO:0000256" key="1">
    <source>
        <dbReference type="SAM" id="MobiDB-lite"/>
    </source>
</evidence>
<name>F0XMD5_GROCL</name>